<name>A0AAW1P0G3_9CHLO</name>
<sequence>MMGKQHFGRRSVVGPRKPLTSTPTLADVKYGVKLEAVALLQEWVRDIGSQAGLQSSPENARIFSGSVGVPESRLELEVEFETLTDVESFWGSIPPAAHKAWSQRMQHYILDGSPTWHIYRTVPSFPEQDESSPSQQPRAESAPSTSAPIAWPQFAAEPQDKDTVPEAPKTAADILAMMERGQDINIGNNNVGQVWTPDAHVALDWKGDPMKINPGDNIPGL</sequence>
<dbReference type="Proteomes" id="UP001465755">
    <property type="component" value="Unassembled WGS sequence"/>
</dbReference>
<evidence type="ECO:0000313" key="3">
    <source>
        <dbReference type="Proteomes" id="UP001465755"/>
    </source>
</evidence>
<dbReference type="AlphaFoldDB" id="A0AAW1P0G3"/>
<feature type="region of interest" description="Disordered" evidence="1">
    <location>
        <begin position="124"/>
        <end position="146"/>
    </location>
</feature>
<evidence type="ECO:0000256" key="1">
    <source>
        <dbReference type="SAM" id="MobiDB-lite"/>
    </source>
</evidence>
<proteinExistence type="predicted"/>
<reference evidence="2 3" key="1">
    <citation type="journal article" date="2024" name="Nat. Commun.">
        <title>Phylogenomics reveals the evolutionary origins of lichenization in chlorophyte algae.</title>
        <authorList>
            <person name="Puginier C."/>
            <person name="Libourel C."/>
            <person name="Otte J."/>
            <person name="Skaloud P."/>
            <person name="Haon M."/>
            <person name="Grisel S."/>
            <person name="Petersen M."/>
            <person name="Berrin J.G."/>
            <person name="Delaux P.M."/>
            <person name="Dal Grande F."/>
            <person name="Keller J."/>
        </authorList>
    </citation>
    <scope>NUCLEOTIDE SEQUENCE [LARGE SCALE GENOMIC DNA]</scope>
    <source>
        <strain evidence="2 3">SAG 2036</strain>
    </source>
</reference>
<accession>A0AAW1P0G3</accession>
<keyword evidence="3" id="KW-1185">Reference proteome</keyword>
<organism evidence="2 3">
    <name type="scientific">Symbiochloris irregularis</name>
    <dbReference type="NCBI Taxonomy" id="706552"/>
    <lineage>
        <taxon>Eukaryota</taxon>
        <taxon>Viridiplantae</taxon>
        <taxon>Chlorophyta</taxon>
        <taxon>core chlorophytes</taxon>
        <taxon>Trebouxiophyceae</taxon>
        <taxon>Trebouxiales</taxon>
        <taxon>Trebouxiaceae</taxon>
        <taxon>Symbiochloris</taxon>
    </lineage>
</organism>
<dbReference type="EMBL" id="JALJOQ010000066">
    <property type="protein sequence ID" value="KAK9802847.1"/>
    <property type="molecule type" value="Genomic_DNA"/>
</dbReference>
<gene>
    <name evidence="2" type="ORF">WJX73_007310</name>
</gene>
<protein>
    <submittedName>
        <fullName evidence="2">Uncharacterized protein</fullName>
    </submittedName>
</protein>
<evidence type="ECO:0000313" key="2">
    <source>
        <dbReference type="EMBL" id="KAK9802847.1"/>
    </source>
</evidence>
<comment type="caution">
    <text evidence="2">The sequence shown here is derived from an EMBL/GenBank/DDBJ whole genome shotgun (WGS) entry which is preliminary data.</text>
</comment>
<feature type="compositionally biased region" description="Polar residues" evidence="1">
    <location>
        <begin position="131"/>
        <end position="146"/>
    </location>
</feature>